<dbReference type="InterPro" id="IPR008632">
    <property type="entry name" value="Gp-FAR-1"/>
</dbReference>
<reference evidence="8 9" key="1">
    <citation type="submission" date="2014-09" db="EMBL/GenBank/DDBJ databases">
        <authorList>
            <person name="Martin A.A."/>
        </authorList>
    </citation>
    <scope>NUCLEOTIDE SEQUENCE</scope>
    <source>
        <strain evidence="9">ED321</strain>
        <strain evidence="8">ED321 Heterogonic</strain>
    </source>
</reference>
<organism evidence="8">
    <name type="scientific">Strongyloides ratti</name>
    <name type="common">Parasitic roundworm</name>
    <dbReference type="NCBI Taxonomy" id="34506"/>
    <lineage>
        <taxon>Eukaryota</taxon>
        <taxon>Metazoa</taxon>
        <taxon>Ecdysozoa</taxon>
        <taxon>Nematoda</taxon>
        <taxon>Chromadorea</taxon>
        <taxon>Rhabditida</taxon>
        <taxon>Tylenchina</taxon>
        <taxon>Panagrolaimomorpha</taxon>
        <taxon>Strongyloidoidea</taxon>
        <taxon>Strongyloididae</taxon>
        <taxon>Strongyloides</taxon>
    </lineage>
</organism>
<reference evidence="10" key="2">
    <citation type="submission" date="2020-12" db="UniProtKB">
        <authorList>
            <consortium name="WormBaseParasite"/>
        </authorList>
    </citation>
    <scope>IDENTIFICATION</scope>
</reference>
<dbReference type="RefSeq" id="XP_024506733.1">
    <property type="nucleotide sequence ID" value="XM_024653236.1"/>
</dbReference>
<dbReference type="WBParaSite" id="SRAE_2000219500.1">
    <property type="protein sequence ID" value="SRAE_2000219500.1"/>
    <property type="gene ID" value="WBGene00262404"/>
</dbReference>
<gene>
    <name evidence="8 10 11" type="ORF">SRAE_2000219500</name>
</gene>
<dbReference type="GO" id="GO:0008289">
    <property type="term" value="F:lipid binding"/>
    <property type="evidence" value="ECO:0007669"/>
    <property type="project" value="UniProtKB-KW"/>
</dbReference>
<dbReference type="Proteomes" id="UP000035682">
    <property type="component" value="Unplaced"/>
</dbReference>
<protein>
    <submittedName>
        <fullName evidence="8 10">Nematode fatty acid retinoid binding family and EF-hand domain pair-containing protein</fullName>
    </submittedName>
</protein>
<evidence type="ECO:0000256" key="1">
    <source>
        <dbReference type="ARBA" id="ARBA00004613"/>
    </source>
</evidence>
<dbReference type="Gene3D" id="1.20.120.1100">
    <property type="match status" value="1"/>
</dbReference>
<dbReference type="AlphaFoldDB" id="A0A090LHC2"/>
<keyword evidence="3" id="KW-0964">Secreted</keyword>
<evidence type="ECO:0000256" key="7">
    <source>
        <dbReference type="SAM" id="SignalP"/>
    </source>
</evidence>
<dbReference type="GO" id="GO:0005576">
    <property type="term" value="C:extracellular region"/>
    <property type="evidence" value="ECO:0007669"/>
    <property type="project" value="UniProtKB-SubCell"/>
</dbReference>
<keyword evidence="9" id="KW-1185">Reference proteome</keyword>
<evidence type="ECO:0000256" key="2">
    <source>
        <dbReference type="ARBA" id="ARBA00006648"/>
    </source>
</evidence>
<dbReference type="GeneID" id="36379898"/>
<name>A0A090LHC2_STRRB</name>
<keyword evidence="4 7" id="KW-0732">Signal</keyword>
<sequence>MISKRFFTNYLLIFIFITKYCYSDLAPTIETLPLTADEMKTLTLVRDQSTNSGKINFDEFYKLLKEKNLELANKISSAREVWNNKFDNLQTDAKAWMEEVRQAKPTNGKTLTSDEMSKTMNKIRTSFNSLSEDAKKELEENFPAVVMQMGIENNNHINIVTKEPNEE</sequence>
<proteinExistence type="inferred from homology"/>
<evidence type="ECO:0000313" key="10">
    <source>
        <dbReference type="WBParaSite" id="SRAE_2000219500.1"/>
    </source>
</evidence>
<evidence type="ECO:0000256" key="4">
    <source>
        <dbReference type="ARBA" id="ARBA00022729"/>
    </source>
</evidence>
<dbReference type="EMBL" id="LN609529">
    <property type="protein sequence ID" value="CEF67533.1"/>
    <property type="molecule type" value="Genomic_DNA"/>
</dbReference>
<feature type="signal peptide" evidence="7">
    <location>
        <begin position="1"/>
        <end position="23"/>
    </location>
</feature>
<evidence type="ECO:0000256" key="6">
    <source>
        <dbReference type="ARBA" id="ARBA00023121"/>
    </source>
</evidence>
<evidence type="ECO:0000256" key="5">
    <source>
        <dbReference type="ARBA" id="ARBA00023054"/>
    </source>
</evidence>
<evidence type="ECO:0000313" key="8">
    <source>
        <dbReference type="EMBL" id="CEF67533.1"/>
    </source>
</evidence>
<feature type="chain" id="PRO_5015030864" evidence="7">
    <location>
        <begin position="24"/>
        <end position="167"/>
    </location>
</feature>
<evidence type="ECO:0000256" key="3">
    <source>
        <dbReference type="ARBA" id="ARBA00022525"/>
    </source>
</evidence>
<accession>A0A090LHC2</accession>
<comment type="similarity">
    <text evidence="2">Belongs to the fatty-acid and retinol-binding protein (FARBP) family.</text>
</comment>
<comment type="subcellular location">
    <subcellularLocation>
        <location evidence="1">Secreted</location>
    </subcellularLocation>
</comment>
<evidence type="ECO:0000313" key="9">
    <source>
        <dbReference type="Proteomes" id="UP000035682"/>
    </source>
</evidence>
<dbReference type="CTD" id="36379898"/>
<dbReference type="WormBase" id="SRAE_2000219500">
    <property type="protein sequence ID" value="SRP05420"/>
    <property type="gene ID" value="WBGene00262404"/>
</dbReference>
<keyword evidence="5" id="KW-0175">Coiled coil</keyword>
<dbReference type="Pfam" id="PF05823">
    <property type="entry name" value="Gp-FAR-1"/>
    <property type="match status" value="1"/>
</dbReference>
<keyword evidence="6" id="KW-0446">Lipid-binding</keyword>
<evidence type="ECO:0000313" key="11">
    <source>
        <dbReference type="WormBase" id="SRAE_2000219500"/>
    </source>
</evidence>